<proteinExistence type="predicted"/>
<evidence type="ECO:0000313" key="3">
    <source>
        <dbReference type="EMBL" id="OAA64458.1"/>
    </source>
</evidence>
<dbReference type="InterPro" id="IPR036322">
    <property type="entry name" value="WD40_repeat_dom_sf"/>
</dbReference>
<dbReference type="AlphaFoldDB" id="A0A167X2M7"/>
<name>A0A167X2M7_9HYPO</name>
<dbReference type="PANTHER" id="PTHR43991:SF12">
    <property type="entry name" value="WD REPEAT PROTEIN (AFU_ORTHOLOGUE AFUA_8G05640)"/>
    <property type="match status" value="1"/>
</dbReference>
<sequence length="583" mass="64354">MTGNPVTPVGAPNGGVHTGNTAGSPAVLFGFPQTSPAQPAPPGVAVTGLPLPQIVPMVVTIMPSNNLSPENCNLERFLVDWARKAYANSCVPPPGKRPYGLLDRNAHLCEKEVKAQLGTRITRVVYDDLNGDCCDYQGIDWQQMGVTRQQAREQRRQTYTNYISVKDSDKWEPSRCEYMPRNTDNHFCFRGMHIKRSIHLSHFQLRNLLASASRSRVYYAAREGVVRQFNAVSGADSVALRFRQHNEVQISTIAAGQGVLLAGGFNGEYCVVNTDSEYVDEKPGTARFEGTVTTNRASGISNHIDIHNLRGVAAPLAAFASNDLGLRIVDLETQRILSDVMFPFPVNCTAISPDRRLRVVVGDCKDVFIVAAEPERTTTRRGGVSAPEILNILRGHNDYGFACAWADDGYTLATGCQDRAIKIWDARKLCNTSGHSIPVTTLRTEMAGARSLRFSPVGSGKRVLIAAEEADFLNVFDAQTFRTHQTLDFFGEIGGVTLTNGSQDLWALCTDSWRGGLLHFERCGLAAAAVAFDEAHDPSPRTQRWRGATSFDWPRPPWEPRRDRHRMLRRRLRDVAAAGLTPF</sequence>
<dbReference type="PANTHER" id="PTHR43991">
    <property type="entry name" value="WD REPEAT PROTEIN (AFU_ORTHOLOGUE AFUA_8G05640)-RELATED"/>
    <property type="match status" value="1"/>
</dbReference>
<keyword evidence="1" id="KW-0853">WD repeat</keyword>
<dbReference type="PROSITE" id="PS50082">
    <property type="entry name" value="WD_REPEATS_2"/>
    <property type="match status" value="1"/>
</dbReference>
<dbReference type="STRING" id="1081102.A0A167X2M7"/>
<dbReference type="Gene3D" id="2.130.10.10">
    <property type="entry name" value="YVTN repeat-like/Quinoprotein amine dehydrogenase"/>
    <property type="match status" value="1"/>
</dbReference>
<protein>
    <submittedName>
        <fullName evidence="3">WD repeat protein</fullName>
    </submittedName>
</protein>
<dbReference type="Pfam" id="PF00400">
    <property type="entry name" value="WD40"/>
    <property type="match status" value="1"/>
</dbReference>
<dbReference type="SMART" id="SM00320">
    <property type="entry name" value="WD40"/>
    <property type="match status" value="2"/>
</dbReference>
<feature type="repeat" description="WD" evidence="1">
    <location>
        <begin position="393"/>
        <end position="425"/>
    </location>
</feature>
<keyword evidence="4" id="KW-1185">Reference proteome</keyword>
<accession>A0A167X2M7</accession>
<feature type="region of interest" description="Disordered" evidence="2">
    <location>
        <begin position="1"/>
        <end position="21"/>
    </location>
</feature>
<dbReference type="InterPro" id="IPR001680">
    <property type="entry name" value="WD40_rpt"/>
</dbReference>
<comment type="caution">
    <text evidence="3">The sequence shown here is derived from an EMBL/GenBank/DDBJ whole genome shotgun (WGS) entry which is preliminary data.</text>
</comment>
<dbReference type="Proteomes" id="UP000076874">
    <property type="component" value="Unassembled WGS sequence"/>
</dbReference>
<organism evidence="3 4">
    <name type="scientific">Niveomyces insectorum RCEF 264</name>
    <dbReference type="NCBI Taxonomy" id="1081102"/>
    <lineage>
        <taxon>Eukaryota</taxon>
        <taxon>Fungi</taxon>
        <taxon>Dikarya</taxon>
        <taxon>Ascomycota</taxon>
        <taxon>Pezizomycotina</taxon>
        <taxon>Sordariomycetes</taxon>
        <taxon>Hypocreomycetidae</taxon>
        <taxon>Hypocreales</taxon>
        <taxon>Cordycipitaceae</taxon>
        <taxon>Niveomyces</taxon>
    </lineage>
</organism>
<dbReference type="OrthoDB" id="20669at2759"/>
<dbReference type="SUPFAM" id="SSF50978">
    <property type="entry name" value="WD40 repeat-like"/>
    <property type="match status" value="1"/>
</dbReference>
<evidence type="ECO:0000313" key="4">
    <source>
        <dbReference type="Proteomes" id="UP000076874"/>
    </source>
</evidence>
<dbReference type="EMBL" id="AZHD01000004">
    <property type="protein sequence ID" value="OAA64458.1"/>
    <property type="molecule type" value="Genomic_DNA"/>
</dbReference>
<evidence type="ECO:0000256" key="1">
    <source>
        <dbReference type="PROSITE-ProRule" id="PRU00221"/>
    </source>
</evidence>
<dbReference type="InterPro" id="IPR015943">
    <property type="entry name" value="WD40/YVTN_repeat-like_dom_sf"/>
</dbReference>
<reference evidence="3 4" key="1">
    <citation type="journal article" date="2016" name="Genome Biol. Evol.">
        <title>Divergent and convergent evolution of fungal pathogenicity.</title>
        <authorList>
            <person name="Shang Y."/>
            <person name="Xiao G."/>
            <person name="Zheng P."/>
            <person name="Cen K."/>
            <person name="Zhan S."/>
            <person name="Wang C."/>
        </authorList>
    </citation>
    <scope>NUCLEOTIDE SEQUENCE [LARGE SCALE GENOMIC DNA]</scope>
    <source>
        <strain evidence="3 4">RCEF 264</strain>
    </source>
</reference>
<gene>
    <name evidence="3" type="ORF">SPI_03105</name>
</gene>
<dbReference type="PROSITE" id="PS50294">
    <property type="entry name" value="WD_REPEATS_REGION"/>
    <property type="match status" value="1"/>
</dbReference>
<evidence type="ECO:0000256" key="2">
    <source>
        <dbReference type="SAM" id="MobiDB-lite"/>
    </source>
</evidence>